<keyword evidence="2" id="KW-0812">Transmembrane</keyword>
<sequence length="468" mass="44422">MNEERASEGPPRGSGGSGGAFSRTEGTRRAGRGATGRGGASAEGAAGGSDAQREPREQVAADVPVARGGRRRVAAEPALDVGDLAQALQRSVAAIGTAGPPRAGLTRIRRRAKARARRRTVMAGGAGVLFMAMAVSVLTGNSFDIVPVLTGVVGLGGGGGGGGDGGGAASGSTSPAADGPGQVRTVRPTGGLKGPAIGPGIVAATPSALVASGVGACGATDLTTVASVDTVIGGVSYGHVEAVAMRTCAVAGPPVLQVDNAAANAASSVVILQHIPSDGSQLPQVPTWGTVLVLHAGQGYDFQFAWAPDTCPAASSSAGPTGSSAGSGGGAGVAGGGPSAVTGTAAGSANAGEYQLSYLVTATSPTSPVTLQASCGATVYVTDVYERGAYPLPKPDSATPTPPPSSTSAAPSSAAPPPPPSTSAPAPAPSSAAPSTGTAGGESPGAPAASPAMGTSAADTSTGQTAGP</sequence>
<dbReference type="EMBL" id="JAGSOG010000066">
    <property type="protein sequence ID" value="MBR7834686.1"/>
    <property type="molecule type" value="Genomic_DNA"/>
</dbReference>
<dbReference type="AlphaFoldDB" id="A0A941ITT1"/>
<reference evidence="3" key="1">
    <citation type="submission" date="2021-04" db="EMBL/GenBank/DDBJ databases">
        <title>Genome based classification of Actinospica acidithermotolerans sp. nov., an actinobacterium isolated from an Indonesian hot spring.</title>
        <authorList>
            <person name="Kusuma A.B."/>
            <person name="Putra K.E."/>
            <person name="Nafisah S."/>
            <person name="Loh J."/>
            <person name="Nouioui I."/>
            <person name="Goodfellow M."/>
        </authorList>
    </citation>
    <scope>NUCLEOTIDE SEQUENCE</scope>
    <source>
        <strain evidence="3">CSCA 57</strain>
    </source>
</reference>
<organism evidence="3 4">
    <name type="scientific">Actinospica durhamensis</name>
    <dbReference type="NCBI Taxonomy" id="1508375"/>
    <lineage>
        <taxon>Bacteria</taxon>
        <taxon>Bacillati</taxon>
        <taxon>Actinomycetota</taxon>
        <taxon>Actinomycetes</taxon>
        <taxon>Catenulisporales</taxon>
        <taxon>Actinospicaceae</taxon>
        <taxon>Actinospica</taxon>
    </lineage>
</organism>
<evidence type="ECO:0000313" key="4">
    <source>
        <dbReference type="Proteomes" id="UP000675781"/>
    </source>
</evidence>
<evidence type="ECO:0000313" key="3">
    <source>
        <dbReference type="EMBL" id="MBR7834686.1"/>
    </source>
</evidence>
<comment type="caution">
    <text evidence="3">The sequence shown here is derived from an EMBL/GenBank/DDBJ whole genome shotgun (WGS) entry which is preliminary data.</text>
</comment>
<feature type="compositionally biased region" description="Polar residues" evidence="1">
    <location>
        <begin position="459"/>
        <end position="468"/>
    </location>
</feature>
<evidence type="ECO:0000256" key="2">
    <source>
        <dbReference type="SAM" id="Phobius"/>
    </source>
</evidence>
<proteinExistence type="predicted"/>
<feature type="compositionally biased region" description="Low complexity" evidence="1">
    <location>
        <begin position="444"/>
        <end position="458"/>
    </location>
</feature>
<feature type="region of interest" description="Disordered" evidence="1">
    <location>
        <begin position="162"/>
        <end position="188"/>
    </location>
</feature>
<keyword evidence="2" id="KW-1133">Transmembrane helix</keyword>
<feature type="region of interest" description="Disordered" evidence="1">
    <location>
        <begin position="391"/>
        <end position="468"/>
    </location>
</feature>
<accession>A0A941ITT1</accession>
<evidence type="ECO:0000256" key="1">
    <source>
        <dbReference type="SAM" id="MobiDB-lite"/>
    </source>
</evidence>
<feature type="compositionally biased region" description="Low complexity" evidence="1">
    <location>
        <begin position="313"/>
        <end position="324"/>
    </location>
</feature>
<protein>
    <submittedName>
        <fullName evidence="3">Uncharacterized protein</fullName>
    </submittedName>
</protein>
<feature type="compositionally biased region" description="Pro residues" evidence="1">
    <location>
        <begin position="414"/>
        <end position="428"/>
    </location>
</feature>
<keyword evidence="2" id="KW-0472">Membrane</keyword>
<name>A0A941ITT1_9ACTN</name>
<feature type="region of interest" description="Disordered" evidence="1">
    <location>
        <begin position="313"/>
        <end position="335"/>
    </location>
</feature>
<feature type="compositionally biased region" description="Gly residues" evidence="1">
    <location>
        <begin position="325"/>
        <end position="335"/>
    </location>
</feature>
<dbReference type="RefSeq" id="WP_212529204.1">
    <property type="nucleotide sequence ID" value="NZ_JAGSOG010000066.1"/>
</dbReference>
<dbReference type="Proteomes" id="UP000675781">
    <property type="component" value="Unassembled WGS sequence"/>
</dbReference>
<feature type="compositionally biased region" description="Gly residues" evidence="1">
    <location>
        <begin position="33"/>
        <end position="47"/>
    </location>
</feature>
<feature type="compositionally biased region" description="Low complexity" evidence="1">
    <location>
        <begin position="170"/>
        <end position="181"/>
    </location>
</feature>
<gene>
    <name evidence="3" type="ORF">KDL01_15535</name>
</gene>
<feature type="region of interest" description="Disordered" evidence="1">
    <location>
        <begin position="1"/>
        <end position="65"/>
    </location>
</feature>
<keyword evidence="4" id="KW-1185">Reference proteome</keyword>
<feature type="transmembrane region" description="Helical" evidence="2">
    <location>
        <begin position="120"/>
        <end position="139"/>
    </location>
</feature>